<dbReference type="OrthoDB" id="3271284at2759"/>
<feature type="region of interest" description="Disordered" evidence="2">
    <location>
        <begin position="1"/>
        <end position="329"/>
    </location>
</feature>
<sequence length="550" mass="59137">MSMSLSSPSTSSGSIHQRGVRRPPPPSGPRLRGRQSSALATPITLFDSNNSSSGLSYNGSDAGSPPAAPVPFSPSPPGYQQHSQPPSSPVVSTHSNSSSFRAAAVTNTPATSTLATREREEEEGSEMETNLMRPTVGSYVATSSTTSTSSHVFSSTLYTTSPTSSPSPPPPQSNSTSPTSASSINEHVGNGNGKGLPTSLSAIEERDSEYPRMKLGDIGEEDSDGVGVQVEERRGGARVRPSSALQSPLSPISPLSPPPLVDSDDDDLTDHRPSLSPSPSPPPHPPTPPPLHSYSPQSTPPRSTTVSTPTPTTATSPVPKPSVQHLSPPPPINYDSVPLKWKSLPLEAAMWTFTSKELQHIVSRAIRTSAREHFIRLLSLDILDNELPNELQRLEHAKVTTQARYRFCVHRRTMLLQAVNACSMQQHSGSNTRGGGSVGHIAQLAAQLSETTAECDQLLEQMMRIVDQQAQCVKLQDVHWASALAVALRKVCMLFVISLLLSREAFIQLIDVPFLCIPFSAMVSFRYLNDLYLLCTLILVLNNRDDAVND</sequence>
<organism evidence="3 4">
    <name type="scientific">Pleurotus eryngii</name>
    <name type="common">Boletus of the steppes</name>
    <dbReference type="NCBI Taxonomy" id="5323"/>
    <lineage>
        <taxon>Eukaryota</taxon>
        <taxon>Fungi</taxon>
        <taxon>Dikarya</taxon>
        <taxon>Basidiomycota</taxon>
        <taxon>Agaricomycotina</taxon>
        <taxon>Agaricomycetes</taxon>
        <taxon>Agaricomycetidae</taxon>
        <taxon>Agaricales</taxon>
        <taxon>Pleurotineae</taxon>
        <taxon>Pleurotaceae</taxon>
        <taxon>Pleurotus</taxon>
    </lineage>
</organism>
<feature type="compositionally biased region" description="Low complexity" evidence="2">
    <location>
        <begin position="1"/>
        <end position="14"/>
    </location>
</feature>
<dbReference type="EMBL" id="MU154567">
    <property type="protein sequence ID" value="KAF9494921.1"/>
    <property type="molecule type" value="Genomic_DNA"/>
</dbReference>
<feature type="compositionally biased region" description="Low complexity" evidence="2">
    <location>
        <begin position="48"/>
        <end position="65"/>
    </location>
</feature>
<feature type="compositionally biased region" description="Pro residues" evidence="2">
    <location>
        <begin position="276"/>
        <end position="291"/>
    </location>
</feature>
<comment type="caution">
    <text evidence="3">The sequence shown here is derived from an EMBL/GenBank/DDBJ whole genome shotgun (WGS) entry which is preliminary data.</text>
</comment>
<feature type="compositionally biased region" description="Low complexity" evidence="2">
    <location>
        <begin position="173"/>
        <end position="183"/>
    </location>
</feature>
<gene>
    <name evidence="3" type="ORF">BDN71DRAFT_924165</name>
</gene>
<evidence type="ECO:0000313" key="4">
    <source>
        <dbReference type="Proteomes" id="UP000807025"/>
    </source>
</evidence>
<dbReference type="Proteomes" id="UP000807025">
    <property type="component" value="Unassembled WGS sequence"/>
</dbReference>
<evidence type="ECO:0000256" key="1">
    <source>
        <dbReference type="SAM" id="Coils"/>
    </source>
</evidence>
<keyword evidence="4" id="KW-1185">Reference proteome</keyword>
<evidence type="ECO:0000256" key="2">
    <source>
        <dbReference type="SAM" id="MobiDB-lite"/>
    </source>
</evidence>
<proteinExistence type="predicted"/>
<keyword evidence="1" id="KW-0175">Coiled coil</keyword>
<dbReference type="AlphaFoldDB" id="A0A9P5ZWG5"/>
<feature type="compositionally biased region" description="Basic and acidic residues" evidence="2">
    <location>
        <begin position="203"/>
        <end position="217"/>
    </location>
</feature>
<name>A0A9P5ZWG5_PLEER</name>
<feature type="compositionally biased region" description="Pro residues" evidence="2">
    <location>
        <begin position="66"/>
        <end position="77"/>
    </location>
</feature>
<feature type="compositionally biased region" description="Low complexity" evidence="2">
    <location>
        <begin position="127"/>
        <end position="164"/>
    </location>
</feature>
<protein>
    <submittedName>
        <fullName evidence="3">Uncharacterized protein</fullName>
    </submittedName>
</protein>
<reference evidence="3" key="1">
    <citation type="submission" date="2020-11" db="EMBL/GenBank/DDBJ databases">
        <authorList>
            <consortium name="DOE Joint Genome Institute"/>
            <person name="Ahrendt S."/>
            <person name="Riley R."/>
            <person name="Andreopoulos W."/>
            <person name="Labutti K."/>
            <person name="Pangilinan J."/>
            <person name="Ruiz-Duenas F.J."/>
            <person name="Barrasa J.M."/>
            <person name="Sanchez-Garcia M."/>
            <person name="Camarero S."/>
            <person name="Miyauchi S."/>
            <person name="Serrano A."/>
            <person name="Linde D."/>
            <person name="Babiker R."/>
            <person name="Drula E."/>
            <person name="Ayuso-Fernandez I."/>
            <person name="Pacheco R."/>
            <person name="Padilla G."/>
            <person name="Ferreira P."/>
            <person name="Barriuso J."/>
            <person name="Kellner H."/>
            <person name="Castanera R."/>
            <person name="Alfaro M."/>
            <person name="Ramirez L."/>
            <person name="Pisabarro A.G."/>
            <person name="Kuo A."/>
            <person name="Tritt A."/>
            <person name="Lipzen A."/>
            <person name="He G."/>
            <person name="Yan M."/>
            <person name="Ng V."/>
            <person name="Cullen D."/>
            <person name="Martin F."/>
            <person name="Rosso M.-N."/>
            <person name="Henrissat B."/>
            <person name="Hibbett D."/>
            <person name="Martinez A.T."/>
            <person name="Grigoriev I.V."/>
        </authorList>
    </citation>
    <scope>NUCLEOTIDE SEQUENCE</scope>
    <source>
        <strain evidence="3">ATCC 90797</strain>
    </source>
</reference>
<feature type="coiled-coil region" evidence="1">
    <location>
        <begin position="441"/>
        <end position="468"/>
    </location>
</feature>
<feature type="compositionally biased region" description="Low complexity" evidence="2">
    <location>
        <begin position="238"/>
        <end position="253"/>
    </location>
</feature>
<accession>A0A9P5ZWG5</accession>
<feature type="compositionally biased region" description="Low complexity" evidence="2">
    <location>
        <begin position="292"/>
        <end position="323"/>
    </location>
</feature>
<feature type="compositionally biased region" description="Low complexity" evidence="2">
    <location>
        <begin position="78"/>
        <end position="99"/>
    </location>
</feature>
<evidence type="ECO:0000313" key="3">
    <source>
        <dbReference type="EMBL" id="KAF9494921.1"/>
    </source>
</evidence>